<dbReference type="PANTHER" id="PTHR12548:SF9">
    <property type="entry name" value="TRANSCRIPTION FACTOR DP"/>
    <property type="match status" value="1"/>
</dbReference>
<dbReference type="OMA" id="THRAKEQ"/>
<dbReference type="InterPro" id="IPR036390">
    <property type="entry name" value="WH_DNA-bd_sf"/>
</dbReference>
<evidence type="ECO:0000256" key="8">
    <source>
        <dbReference type="SAM" id="Coils"/>
    </source>
</evidence>
<reference evidence="11 12" key="1">
    <citation type="submission" date="2012-04" db="EMBL/GenBank/DDBJ databases">
        <title>The Genome Sequence of Saprolegnia declina VS20.</title>
        <authorList>
            <consortium name="The Broad Institute Genome Sequencing Platform"/>
            <person name="Russ C."/>
            <person name="Nusbaum C."/>
            <person name="Tyler B."/>
            <person name="van West P."/>
            <person name="Dieguez-Uribeondo J."/>
            <person name="de Bruijn I."/>
            <person name="Tripathy S."/>
            <person name="Jiang R."/>
            <person name="Young S.K."/>
            <person name="Zeng Q."/>
            <person name="Gargeya S."/>
            <person name="Fitzgerald M."/>
            <person name="Haas B."/>
            <person name="Abouelleil A."/>
            <person name="Alvarado L."/>
            <person name="Arachchi H.M."/>
            <person name="Berlin A."/>
            <person name="Chapman S.B."/>
            <person name="Goldberg J."/>
            <person name="Griggs A."/>
            <person name="Gujja S."/>
            <person name="Hansen M."/>
            <person name="Howarth C."/>
            <person name="Imamovic A."/>
            <person name="Larimer J."/>
            <person name="McCowen C."/>
            <person name="Montmayeur A."/>
            <person name="Murphy C."/>
            <person name="Neiman D."/>
            <person name="Pearson M."/>
            <person name="Priest M."/>
            <person name="Roberts A."/>
            <person name="Saif S."/>
            <person name="Shea T."/>
            <person name="Sisk P."/>
            <person name="Sykes S."/>
            <person name="Wortman J."/>
            <person name="Nusbaum C."/>
            <person name="Birren B."/>
        </authorList>
    </citation>
    <scope>NUCLEOTIDE SEQUENCE [LARGE SCALE GENOMIC DNA]</scope>
    <source>
        <strain evidence="11 12">VS20</strain>
    </source>
</reference>
<evidence type="ECO:0000313" key="11">
    <source>
        <dbReference type="EMBL" id="EQC24917.1"/>
    </source>
</evidence>
<evidence type="ECO:0000256" key="3">
    <source>
        <dbReference type="ARBA" id="ARBA00023015"/>
    </source>
</evidence>
<keyword evidence="8" id="KW-0175">Coiled coil</keyword>
<organism evidence="11 12">
    <name type="scientific">Saprolegnia diclina (strain VS20)</name>
    <dbReference type="NCBI Taxonomy" id="1156394"/>
    <lineage>
        <taxon>Eukaryota</taxon>
        <taxon>Sar</taxon>
        <taxon>Stramenopiles</taxon>
        <taxon>Oomycota</taxon>
        <taxon>Saprolegniomycetes</taxon>
        <taxon>Saprolegniales</taxon>
        <taxon>Saprolegniaceae</taxon>
        <taxon>Saprolegnia</taxon>
    </lineage>
</organism>
<dbReference type="eggNOG" id="KOG2829">
    <property type="taxonomic scope" value="Eukaryota"/>
</dbReference>
<evidence type="ECO:0000256" key="6">
    <source>
        <dbReference type="ARBA" id="ARBA00023242"/>
    </source>
</evidence>
<dbReference type="GO" id="GO:0000977">
    <property type="term" value="F:RNA polymerase II transcription regulatory region sequence-specific DNA binding"/>
    <property type="evidence" value="ECO:0007669"/>
    <property type="project" value="TreeGrafter"/>
</dbReference>
<evidence type="ECO:0000256" key="5">
    <source>
        <dbReference type="ARBA" id="ARBA00023163"/>
    </source>
</evidence>
<evidence type="ECO:0000256" key="4">
    <source>
        <dbReference type="ARBA" id="ARBA00023125"/>
    </source>
</evidence>
<dbReference type="FunFam" id="1.10.10.10:FF:000047">
    <property type="entry name" value="Transcription factor"/>
    <property type="match status" value="1"/>
</dbReference>
<dbReference type="VEuPathDB" id="FungiDB:SDRG_17197"/>
<dbReference type="GO" id="GO:0000981">
    <property type="term" value="F:DNA-binding transcription factor activity, RNA polymerase II-specific"/>
    <property type="evidence" value="ECO:0007669"/>
    <property type="project" value="TreeGrafter"/>
</dbReference>
<dbReference type="OrthoDB" id="552115at2759"/>
<evidence type="ECO:0000256" key="7">
    <source>
        <dbReference type="RuleBase" id="RU003796"/>
    </source>
</evidence>
<name>T0R5Z5_SAPDV</name>
<dbReference type="InterPro" id="IPR015648">
    <property type="entry name" value="Transcrpt_fac_DP"/>
</dbReference>
<sequence>MAPARAKKTVDVAEKFVSAPALEKTRKATASAKLTPQAVTPLALAKPARAVTPVAQAKPARPALKRSLPPPVQNDDDDNENDDDDDDDDEEETKVDAAPASTRAAAASQAPSATPRSLHDDFINLMKVQGLEKMATDAGLLKDGQFRDLKREWDSMNQSFLPLKKADASASLPFPTPTPKKKKAPRASAVSAVSEKGSKGLRHFSMKVCQKVEEKHVTSYNEVADELVHEFVTMRPSDSVYDEKNIRRRVYDALNVLMAMDIISKEKKEIRWRGLPSNAKQDLELLTMEKAQRLKSIEQKKQQLQELLLQLHKAAPADVKDLVPEKLLRYLPPGYLTKA</sequence>
<dbReference type="SUPFAM" id="SSF46785">
    <property type="entry name" value="Winged helix' DNA-binding domain"/>
    <property type="match status" value="1"/>
</dbReference>
<dbReference type="Gene3D" id="1.10.10.10">
    <property type="entry name" value="Winged helix-like DNA-binding domain superfamily/Winged helix DNA-binding domain"/>
    <property type="match status" value="1"/>
</dbReference>
<keyword evidence="5 7" id="KW-0804">Transcription</keyword>
<feature type="region of interest" description="Disordered" evidence="9">
    <location>
        <begin position="169"/>
        <end position="194"/>
    </location>
</feature>
<feature type="region of interest" description="Disordered" evidence="9">
    <location>
        <begin position="24"/>
        <end position="118"/>
    </location>
</feature>
<feature type="coiled-coil region" evidence="8">
    <location>
        <begin position="287"/>
        <end position="314"/>
    </location>
</feature>
<proteinExistence type="inferred from homology"/>
<evidence type="ECO:0000259" key="10">
    <source>
        <dbReference type="SMART" id="SM01372"/>
    </source>
</evidence>
<dbReference type="InterPro" id="IPR036388">
    <property type="entry name" value="WH-like_DNA-bd_sf"/>
</dbReference>
<dbReference type="STRING" id="1156394.T0R5Z5"/>
<feature type="compositionally biased region" description="Acidic residues" evidence="9">
    <location>
        <begin position="74"/>
        <end position="93"/>
    </location>
</feature>
<dbReference type="GO" id="GO:0005634">
    <property type="term" value="C:nucleus"/>
    <property type="evidence" value="ECO:0007669"/>
    <property type="project" value="UniProtKB-SubCell"/>
</dbReference>
<evidence type="ECO:0000313" key="12">
    <source>
        <dbReference type="Proteomes" id="UP000030762"/>
    </source>
</evidence>
<protein>
    <recommendedName>
        <fullName evidence="10">E2F/DP family winged-helix DNA-binding domain-containing protein</fullName>
    </recommendedName>
</protein>
<dbReference type="AlphaFoldDB" id="T0R5Z5"/>
<dbReference type="EMBL" id="JH767343">
    <property type="protein sequence ID" value="EQC24917.1"/>
    <property type="molecule type" value="Genomic_DNA"/>
</dbReference>
<keyword evidence="6 7" id="KW-0539">Nucleus</keyword>
<comment type="subcellular location">
    <subcellularLocation>
        <location evidence="1 7">Nucleus</location>
    </subcellularLocation>
</comment>
<feature type="domain" description="E2F/DP family winged-helix DNA-binding" evidence="10">
    <location>
        <begin position="196"/>
        <end position="274"/>
    </location>
</feature>
<evidence type="ECO:0000256" key="9">
    <source>
        <dbReference type="SAM" id="MobiDB-lite"/>
    </source>
</evidence>
<keyword evidence="3 7" id="KW-0805">Transcription regulation</keyword>
<dbReference type="GO" id="GO:0005667">
    <property type="term" value="C:transcription regulator complex"/>
    <property type="evidence" value="ECO:0007669"/>
    <property type="project" value="InterPro"/>
</dbReference>
<dbReference type="InterPro" id="IPR003316">
    <property type="entry name" value="E2F_WHTH_DNA-bd_dom"/>
</dbReference>
<dbReference type="Pfam" id="PF02319">
    <property type="entry name" value="WHD_E2F_TDP"/>
    <property type="match status" value="1"/>
</dbReference>
<dbReference type="InParanoid" id="T0R5Z5"/>
<evidence type="ECO:0000256" key="1">
    <source>
        <dbReference type="ARBA" id="ARBA00004123"/>
    </source>
</evidence>
<dbReference type="SMART" id="SM01372">
    <property type="entry name" value="E2F_TDP"/>
    <property type="match status" value="1"/>
</dbReference>
<keyword evidence="4 7" id="KW-0238">DNA-binding</keyword>
<dbReference type="Proteomes" id="UP000030762">
    <property type="component" value="Unassembled WGS sequence"/>
</dbReference>
<feature type="compositionally biased region" description="Low complexity" evidence="9">
    <location>
        <begin position="97"/>
        <end position="116"/>
    </location>
</feature>
<dbReference type="GeneID" id="19957924"/>
<accession>T0R5Z5</accession>
<dbReference type="PANTHER" id="PTHR12548">
    <property type="entry name" value="TRANSCRIPTION FACTOR DP"/>
    <property type="match status" value="1"/>
</dbReference>
<gene>
    <name evidence="11" type="ORF">SDRG_17197</name>
</gene>
<dbReference type="RefSeq" id="XP_008621658.1">
    <property type="nucleotide sequence ID" value="XM_008623436.1"/>
</dbReference>
<keyword evidence="12" id="KW-1185">Reference proteome</keyword>
<comment type="similarity">
    <text evidence="2 7">Belongs to the E2F/DP family.</text>
</comment>
<dbReference type="GO" id="GO:0051726">
    <property type="term" value="P:regulation of cell cycle"/>
    <property type="evidence" value="ECO:0007669"/>
    <property type="project" value="InterPro"/>
</dbReference>
<evidence type="ECO:0000256" key="2">
    <source>
        <dbReference type="ARBA" id="ARBA00010940"/>
    </source>
</evidence>